<proteinExistence type="predicted"/>
<dbReference type="EMBL" id="CADCTC010000055">
    <property type="protein sequence ID" value="CAA9227973.1"/>
    <property type="molecule type" value="Genomic_DNA"/>
</dbReference>
<dbReference type="AlphaFoldDB" id="A0A6J4HLT8"/>
<gene>
    <name evidence="1" type="ORF">AVDCRST_MAG77-837</name>
</gene>
<evidence type="ECO:0000313" key="1">
    <source>
        <dbReference type="EMBL" id="CAA9227973.1"/>
    </source>
</evidence>
<organism evidence="1">
    <name type="scientific">uncultured Chloroflexota bacterium</name>
    <dbReference type="NCBI Taxonomy" id="166587"/>
    <lineage>
        <taxon>Bacteria</taxon>
        <taxon>Bacillati</taxon>
        <taxon>Chloroflexota</taxon>
        <taxon>environmental samples</taxon>
    </lineage>
</organism>
<sequence length="41" mass="4404">MGTRPSRSLAAFGSIRQRAAMHLLNLATARPALAGAGWLRR</sequence>
<protein>
    <submittedName>
        <fullName evidence="1">Uncharacterized protein</fullName>
    </submittedName>
</protein>
<reference evidence="1" key="1">
    <citation type="submission" date="2020-02" db="EMBL/GenBank/DDBJ databases">
        <authorList>
            <person name="Meier V. D."/>
        </authorList>
    </citation>
    <scope>NUCLEOTIDE SEQUENCE</scope>
    <source>
        <strain evidence="1">AVDCRST_MAG77</strain>
    </source>
</reference>
<accession>A0A6J4HLT8</accession>
<name>A0A6J4HLT8_9CHLR</name>